<dbReference type="InterPro" id="IPR016197">
    <property type="entry name" value="Chromo-like_dom_sf"/>
</dbReference>
<dbReference type="InterPro" id="IPR025165">
    <property type="entry name" value="DUF4100"/>
</dbReference>
<dbReference type="AlphaFoldDB" id="A0A8H5FFV4"/>
<comment type="caution">
    <text evidence="3">The sequence shown here is derived from an EMBL/GenBank/DDBJ whole genome shotgun (WGS) entry which is preliminary data.</text>
</comment>
<gene>
    <name evidence="3" type="ORF">D9611_011793</name>
</gene>
<feature type="region of interest" description="Disordered" evidence="1">
    <location>
        <begin position="238"/>
        <end position="277"/>
    </location>
</feature>
<dbReference type="Pfam" id="PF13352">
    <property type="entry name" value="DUF4100"/>
    <property type="match status" value="1"/>
</dbReference>
<feature type="domain" description="Chromo" evidence="2">
    <location>
        <begin position="153"/>
        <end position="184"/>
    </location>
</feature>
<feature type="compositionally biased region" description="Basic and acidic residues" evidence="1">
    <location>
        <begin position="250"/>
        <end position="259"/>
    </location>
</feature>
<name>A0A8H5FFV4_9AGAR</name>
<dbReference type="InterPro" id="IPR000953">
    <property type="entry name" value="Chromo/chromo_shadow_dom"/>
</dbReference>
<dbReference type="PROSITE" id="PS50013">
    <property type="entry name" value="CHROMO_2"/>
    <property type="match status" value="1"/>
</dbReference>
<accession>A0A8H5FFV4</accession>
<evidence type="ECO:0000313" key="4">
    <source>
        <dbReference type="Proteomes" id="UP000541558"/>
    </source>
</evidence>
<evidence type="ECO:0000256" key="1">
    <source>
        <dbReference type="SAM" id="MobiDB-lite"/>
    </source>
</evidence>
<dbReference type="Gene3D" id="2.40.50.40">
    <property type="match status" value="1"/>
</dbReference>
<dbReference type="EMBL" id="JAACJK010000063">
    <property type="protein sequence ID" value="KAF5335291.1"/>
    <property type="molecule type" value="Genomic_DNA"/>
</dbReference>
<evidence type="ECO:0000259" key="2">
    <source>
        <dbReference type="PROSITE" id="PS50013"/>
    </source>
</evidence>
<dbReference type="Proteomes" id="UP000541558">
    <property type="component" value="Unassembled WGS sequence"/>
</dbReference>
<keyword evidence="4" id="KW-1185">Reference proteome</keyword>
<feature type="compositionally biased region" description="Polar residues" evidence="1">
    <location>
        <begin position="260"/>
        <end position="277"/>
    </location>
</feature>
<organism evidence="3 4">
    <name type="scientific">Ephemerocybe angulata</name>
    <dbReference type="NCBI Taxonomy" id="980116"/>
    <lineage>
        <taxon>Eukaryota</taxon>
        <taxon>Fungi</taxon>
        <taxon>Dikarya</taxon>
        <taxon>Basidiomycota</taxon>
        <taxon>Agaricomycotina</taxon>
        <taxon>Agaricomycetes</taxon>
        <taxon>Agaricomycetidae</taxon>
        <taxon>Agaricales</taxon>
        <taxon>Agaricineae</taxon>
        <taxon>Psathyrellaceae</taxon>
        <taxon>Ephemerocybe</taxon>
    </lineage>
</organism>
<reference evidence="3 4" key="1">
    <citation type="journal article" date="2020" name="ISME J.">
        <title>Uncovering the hidden diversity of litter-decomposition mechanisms in mushroom-forming fungi.</title>
        <authorList>
            <person name="Floudas D."/>
            <person name="Bentzer J."/>
            <person name="Ahren D."/>
            <person name="Johansson T."/>
            <person name="Persson P."/>
            <person name="Tunlid A."/>
        </authorList>
    </citation>
    <scope>NUCLEOTIDE SEQUENCE [LARGE SCALE GENOMIC DNA]</scope>
    <source>
        <strain evidence="3 4">CBS 175.51</strain>
    </source>
</reference>
<evidence type="ECO:0000313" key="3">
    <source>
        <dbReference type="EMBL" id="KAF5335291.1"/>
    </source>
</evidence>
<dbReference type="SMART" id="SM00298">
    <property type="entry name" value="CHROMO"/>
    <property type="match status" value="1"/>
</dbReference>
<dbReference type="GO" id="GO:0006338">
    <property type="term" value="P:chromatin remodeling"/>
    <property type="evidence" value="ECO:0007669"/>
    <property type="project" value="UniProtKB-ARBA"/>
</dbReference>
<sequence>MPYINPPLTFLHAGQLVSIRNLRSHAFQPEPDGRTYVVESLDGISDVRDFLLKHACLDEAVRPAASRCFRSVALRNGDRVIRREKSDGDGVPDHDVLVIVVDYRGYSTERVAAHAHQLPKPELSLEDAGLNVSQIVAEQHPPPEVKTDEGSEYYVDRILDYREGEAGREYRVLWAGYPCVDASWIGEAEAESLAALDRWQIENSIPMLRAKHTKGSRRLKQSSAGVRCQRCPVEGMGRVQRQHNPPAPNNHREARKDNPTLRTCSHSGIVRSQSQINSTAPQYRYVTPIEDSKVLDDLVERSLDSSITLSTRELLAVAPEVRKVVRERITGRRMPTANGTTQNAPVSNTTAANNLVESFLQSGLPRSDSGLIVAREMETIRTIDVTLDGHLKTEAIVDDGSQIVSMSRKLWQKLTKPLDLKVGIGAVY</sequence>
<dbReference type="SUPFAM" id="SSF54160">
    <property type="entry name" value="Chromo domain-like"/>
    <property type="match status" value="1"/>
</dbReference>
<dbReference type="OrthoDB" id="5596707at2759"/>
<protein>
    <recommendedName>
        <fullName evidence="2">Chromo domain-containing protein</fullName>
    </recommendedName>
</protein>
<proteinExistence type="predicted"/>